<proteinExistence type="predicted"/>
<dbReference type="Proteomes" id="UP000829685">
    <property type="component" value="Unassembled WGS sequence"/>
</dbReference>
<feature type="region of interest" description="Disordered" evidence="1">
    <location>
        <begin position="1"/>
        <end position="20"/>
    </location>
</feature>
<dbReference type="OrthoDB" id="4424523at2759"/>
<gene>
    <name evidence="2" type="ORF">JX265_003141</name>
</gene>
<accession>A0A9P9WTV8</accession>
<evidence type="ECO:0000313" key="2">
    <source>
        <dbReference type="EMBL" id="KAI1878964.1"/>
    </source>
</evidence>
<keyword evidence="3" id="KW-1185">Reference proteome</keyword>
<sequence>MSSPTSQTIVGDEGPEPRDYTGAEWDAASLSGKLQLMLGANPKGRPPRWGWVVYRTAYQPELDGAWAALEDHIRNRMRNWLCAPNEDADIDIVNKTDWVFVQDAAALDGITRDALRHQFQAWAVAEAPDLTTTNWARGVRYEYFLQADEDALASVLQPPTVPGASYVNLVQAWPEKLPADVAFDEDGKPYPPEDWMKMTLQALHPSNYIELDHPEAWYVYYRDPDEGAWMY</sequence>
<protein>
    <submittedName>
        <fullName evidence="2">Uncharacterized protein</fullName>
    </submittedName>
</protein>
<name>A0A9P9WTV8_9PEZI</name>
<dbReference type="EMBL" id="JAFIMR010000005">
    <property type="protein sequence ID" value="KAI1878964.1"/>
    <property type="molecule type" value="Genomic_DNA"/>
</dbReference>
<evidence type="ECO:0000256" key="1">
    <source>
        <dbReference type="SAM" id="MobiDB-lite"/>
    </source>
</evidence>
<dbReference type="AlphaFoldDB" id="A0A9P9WTV8"/>
<organism evidence="2 3">
    <name type="scientific">Neoarthrinium moseri</name>
    <dbReference type="NCBI Taxonomy" id="1658444"/>
    <lineage>
        <taxon>Eukaryota</taxon>
        <taxon>Fungi</taxon>
        <taxon>Dikarya</taxon>
        <taxon>Ascomycota</taxon>
        <taxon>Pezizomycotina</taxon>
        <taxon>Sordariomycetes</taxon>
        <taxon>Xylariomycetidae</taxon>
        <taxon>Amphisphaeriales</taxon>
        <taxon>Apiosporaceae</taxon>
        <taxon>Neoarthrinium</taxon>
    </lineage>
</organism>
<comment type="caution">
    <text evidence="2">The sequence shown here is derived from an EMBL/GenBank/DDBJ whole genome shotgun (WGS) entry which is preliminary data.</text>
</comment>
<evidence type="ECO:0000313" key="3">
    <source>
        <dbReference type="Proteomes" id="UP000829685"/>
    </source>
</evidence>
<reference evidence="2" key="1">
    <citation type="submission" date="2021-03" db="EMBL/GenBank/DDBJ databases">
        <title>Revisited historic fungal species revealed as producer of novel bioactive compounds through whole genome sequencing and comparative genomics.</title>
        <authorList>
            <person name="Vignolle G.A."/>
            <person name="Hochenegger N."/>
            <person name="Mach R.L."/>
            <person name="Mach-Aigner A.R."/>
            <person name="Javad Rahimi M."/>
            <person name="Salim K.A."/>
            <person name="Chan C.M."/>
            <person name="Lim L.B.L."/>
            <person name="Cai F."/>
            <person name="Druzhinina I.S."/>
            <person name="U'Ren J.M."/>
            <person name="Derntl C."/>
        </authorList>
    </citation>
    <scope>NUCLEOTIDE SEQUENCE</scope>
    <source>
        <strain evidence="2">TUCIM 5799</strain>
    </source>
</reference>